<feature type="transmembrane region" description="Helical" evidence="7">
    <location>
        <begin position="387"/>
        <end position="407"/>
    </location>
</feature>
<dbReference type="GO" id="GO:1990961">
    <property type="term" value="P:xenobiotic detoxification by transmembrane export across the plasma membrane"/>
    <property type="evidence" value="ECO:0007669"/>
    <property type="project" value="InterPro"/>
</dbReference>
<name>A0A816WBK6_BRANA</name>
<reference evidence="8" key="1">
    <citation type="submission" date="2021-01" db="EMBL/GenBank/DDBJ databases">
        <authorList>
            <consortium name="Genoscope - CEA"/>
            <person name="William W."/>
        </authorList>
    </citation>
    <scope>NUCLEOTIDE SEQUENCE</scope>
</reference>
<comment type="subcellular location">
    <subcellularLocation>
        <location evidence="1">Membrane</location>
        <topology evidence="1">Multi-pass membrane protein</topology>
    </subcellularLocation>
</comment>
<dbReference type="GO" id="GO:0042910">
    <property type="term" value="F:xenobiotic transmembrane transporter activity"/>
    <property type="evidence" value="ECO:0007669"/>
    <property type="project" value="InterPro"/>
</dbReference>
<keyword evidence="5 7" id="KW-1133">Transmembrane helix</keyword>
<keyword evidence="6 7" id="KW-0472">Membrane</keyword>
<protein>
    <recommendedName>
        <fullName evidence="7">Protein DETOXIFICATION</fullName>
    </recommendedName>
    <alternativeName>
        <fullName evidence="7">Multidrug and toxic compound extrusion protein</fullName>
    </alternativeName>
</protein>
<keyword evidence="3" id="KW-0813">Transport</keyword>
<dbReference type="AlphaFoldDB" id="A0A816WBK6"/>
<dbReference type="GO" id="GO:0015297">
    <property type="term" value="F:antiporter activity"/>
    <property type="evidence" value="ECO:0007669"/>
    <property type="project" value="InterPro"/>
</dbReference>
<evidence type="ECO:0000313" key="8">
    <source>
        <dbReference type="EMBL" id="CAF2132995.1"/>
    </source>
</evidence>
<evidence type="ECO:0000256" key="2">
    <source>
        <dbReference type="ARBA" id="ARBA00010199"/>
    </source>
</evidence>
<feature type="transmembrane region" description="Helical" evidence="7">
    <location>
        <begin position="172"/>
        <end position="195"/>
    </location>
</feature>
<dbReference type="InterPro" id="IPR045069">
    <property type="entry name" value="MATE_euk"/>
</dbReference>
<feature type="transmembrane region" description="Helical" evidence="7">
    <location>
        <begin position="234"/>
        <end position="257"/>
    </location>
</feature>
<dbReference type="NCBIfam" id="TIGR00797">
    <property type="entry name" value="matE"/>
    <property type="match status" value="1"/>
</dbReference>
<comment type="similarity">
    <text evidence="2 7">Belongs to the multi antimicrobial extrusion (MATE) (TC 2.A.66.1) family.</text>
</comment>
<feature type="transmembrane region" description="Helical" evidence="7">
    <location>
        <begin position="201"/>
        <end position="222"/>
    </location>
</feature>
<evidence type="ECO:0000256" key="6">
    <source>
        <dbReference type="ARBA" id="ARBA00023136"/>
    </source>
</evidence>
<evidence type="ECO:0000256" key="1">
    <source>
        <dbReference type="ARBA" id="ARBA00004141"/>
    </source>
</evidence>
<keyword evidence="4 7" id="KW-0812">Transmembrane</keyword>
<feature type="transmembrane region" description="Helical" evidence="7">
    <location>
        <begin position="460"/>
        <end position="484"/>
    </location>
</feature>
<evidence type="ECO:0000256" key="3">
    <source>
        <dbReference type="ARBA" id="ARBA00022448"/>
    </source>
</evidence>
<gene>
    <name evidence="8" type="ORF">DARMORV10_A03P62760.1</name>
</gene>
<dbReference type="Pfam" id="PF01554">
    <property type="entry name" value="MatE"/>
    <property type="match status" value="2"/>
</dbReference>
<evidence type="ECO:0000256" key="4">
    <source>
        <dbReference type="ARBA" id="ARBA00022692"/>
    </source>
</evidence>
<feature type="transmembrane region" description="Helical" evidence="7">
    <location>
        <begin position="309"/>
        <end position="327"/>
    </location>
</feature>
<dbReference type="EMBL" id="HG994357">
    <property type="protein sequence ID" value="CAF2132995.1"/>
    <property type="molecule type" value="Genomic_DNA"/>
</dbReference>
<sequence>MRVSDVILTLQVKTRVSPLEAYMTSKLLRQCNTSTSRLREPLLDAENSKQMEQETEKVDKEITTVSPAAQHVVGDNSDMQSVKEEVKKQFWLSAPLIGVSLLQYSLQVISVMFVGHLGSLPLSAASIATSFASVTGFTFLMGTASALETLCGQSYGAKMYGKLGIYMQRAMFVLLILSIPLSIIWTYTETILVFVHQDKSIANLAGSYAQYMIPSIFAYALLQCLNRFLQTQNNVFPVFVCSGITTCLHVLLCWVLVLKTGLGHKGAALAISVSYWLNVILLSCYVKFSSCCSQTWTGFSIEALSHIPAFMKLGFPSAVMVCLELWSFELLVLLSGLLPNPVLETSTLSICLNTSLTLWMIPVGLGGTASTRISNELGAGNPKGAKLAVRVVVAIVIVEGIMMGSILLGVRNKLGYAFSSDPKVISYVASMIPIVAAGNFLDGFQCVLSGVARGCGWQKIGACVNLGSYYLVGVPLGLLLGFHLHLGGRGLWLGIVTALVVQVMSLSIITLVTNWDQEAMKAKDRVGSSNNEFREAEASII</sequence>
<feature type="transmembrane region" description="Helical" evidence="7">
    <location>
        <begin position="269"/>
        <end position="288"/>
    </location>
</feature>
<organism evidence="8">
    <name type="scientific">Brassica napus</name>
    <name type="common">Rape</name>
    <dbReference type="NCBI Taxonomy" id="3708"/>
    <lineage>
        <taxon>Eukaryota</taxon>
        <taxon>Viridiplantae</taxon>
        <taxon>Streptophyta</taxon>
        <taxon>Embryophyta</taxon>
        <taxon>Tracheophyta</taxon>
        <taxon>Spermatophyta</taxon>
        <taxon>Magnoliopsida</taxon>
        <taxon>eudicotyledons</taxon>
        <taxon>Gunneridae</taxon>
        <taxon>Pentapetalae</taxon>
        <taxon>rosids</taxon>
        <taxon>malvids</taxon>
        <taxon>Brassicales</taxon>
        <taxon>Brassicaceae</taxon>
        <taxon>Brassiceae</taxon>
        <taxon>Brassica</taxon>
    </lineage>
</organism>
<dbReference type="InterPro" id="IPR002528">
    <property type="entry name" value="MATE_fam"/>
</dbReference>
<feature type="transmembrane region" description="Helical" evidence="7">
    <location>
        <begin position="90"/>
        <end position="115"/>
    </location>
</feature>
<dbReference type="Proteomes" id="UP001295469">
    <property type="component" value="Chromosome A03"/>
</dbReference>
<accession>A0A816WBK6</accession>
<feature type="transmembrane region" description="Helical" evidence="7">
    <location>
        <begin position="127"/>
        <end position="151"/>
    </location>
</feature>
<dbReference type="GO" id="GO:0016020">
    <property type="term" value="C:membrane"/>
    <property type="evidence" value="ECO:0007669"/>
    <property type="project" value="UniProtKB-SubCell"/>
</dbReference>
<evidence type="ECO:0000256" key="5">
    <source>
        <dbReference type="ARBA" id="ARBA00022989"/>
    </source>
</evidence>
<proteinExistence type="inferred from homology"/>
<feature type="transmembrane region" description="Helical" evidence="7">
    <location>
        <begin position="490"/>
        <end position="515"/>
    </location>
</feature>
<feature type="transmembrane region" description="Helical" evidence="7">
    <location>
        <begin position="347"/>
        <end position="366"/>
    </location>
</feature>
<dbReference type="PANTHER" id="PTHR11206">
    <property type="entry name" value="MULTIDRUG RESISTANCE PROTEIN"/>
    <property type="match status" value="1"/>
</dbReference>
<evidence type="ECO:0000256" key="7">
    <source>
        <dbReference type="RuleBase" id="RU004914"/>
    </source>
</evidence>
<dbReference type="CDD" id="cd13132">
    <property type="entry name" value="MATE_eukaryotic"/>
    <property type="match status" value="1"/>
</dbReference>
<feature type="transmembrane region" description="Helical" evidence="7">
    <location>
        <begin position="427"/>
        <end position="448"/>
    </location>
</feature>